<dbReference type="EMBL" id="LKET01000029">
    <property type="protein sequence ID" value="KPU44668.1"/>
    <property type="molecule type" value="Genomic_DNA"/>
</dbReference>
<dbReference type="SUPFAM" id="SSF53448">
    <property type="entry name" value="Nucleotide-diphospho-sugar transferases"/>
    <property type="match status" value="1"/>
</dbReference>
<feature type="domain" description="Glycosyltransferase 2-like" evidence="2">
    <location>
        <begin position="5"/>
        <end position="144"/>
    </location>
</feature>
<dbReference type="Gene3D" id="1.25.40.10">
    <property type="entry name" value="Tetratricopeptide repeat domain"/>
    <property type="match status" value="2"/>
</dbReference>
<dbReference type="PANTHER" id="PTHR43630">
    <property type="entry name" value="POLY-BETA-1,6-N-ACETYL-D-GLUCOSAMINE SYNTHASE"/>
    <property type="match status" value="1"/>
</dbReference>
<accession>A0A0P9AGU9</accession>
<name>A0A0P9AGU9_9CLOT</name>
<dbReference type="Proteomes" id="UP000050326">
    <property type="component" value="Unassembled WGS sequence"/>
</dbReference>
<dbReference type="STRING" id="36849.OXPF_17540"/>
<dbReference type="InterPro" id="IPR001173">
    <property type="entry name" value="Glyco_trans_2-like"/>
</dbReference>
<sequence>MISISACMIVKNEEDNIERCINSYKDIVNEIIVVDTGSTDRTVDIAKKNGCKVFFYKWDNDFASAKNYAIKEAKGDWIIFLDADEYFDYQLSQNIPQILESADENVDGLACTMINIDKNGDIIDETIHLRIFRNKKQISYKNKIHEVLSKLSGTIEAKKVERNALVIYHTGYDRDFMKIKGKRNLKLLLEQEEKGQFDYRTAYYISECYYAMEQYEQAEEYSKAAIEKSNNEPFFSLIKMYQNLLYSMFTLERPEREIKQYIDESKDKFSYHPACYFFDAWYNINIKRYDIAVDSYRKVIEVQNNYNARDINFVPSVIYDIHYKIGEISFIKNDYTGALDSFVKSLRFKKYFFEALIGLIKLIKHESQEDSIVLLNSIYDINNEKDMDFLVDALINQKSGIMLAYYNNIRIKKFGKQDAAIMYTMLSNRKYDKAYEMFYQCYSEDSISNVIFSVISAICSNNTDNMLELAKKVGPSFKRILDNYSENNLTEFIYEDKEDYIMVLDELITLNEHEVLNKYVGLKRYFKKDISLDIGNVLKANGLFNFAIEEYQYYIKNNSNDNKYKGGILASLGYSYYRLKDTNNAIIYFEKALNMNTPSSYNINEILSYVNWSIEKINNKEIVDKLKTLKSKCEILIQNIQFR</sequence>
<comment type="caution">
    <text evidence="3">The sequence shown here is derived from an EMBL/GenBank/DDBJ whole genome shotgun (WGS) entry which is preliminary data.</text>
</comment>
<keyword evidence="1" id="KW-0802">TPR repeat</keyword>
<dbReference type="GO" id="GO:0016757">
    <property type="term" value="F:glycosyltransferase activity"/>
    <property type="evidence" value="ECO:0007669"/>
    <property type="project" value="UniProtKB-KW"/>
</dbReference>
<dbReference type="InterPro" id="IPR029044">
    <property type="entry name" value="Nucleotide-diphossugar_trans"/>
</dbReference>
<keyword evidence="3" id="KW-0328">Glycosyltransferase</keyword>
<proteinExistence type="predicted"/>
<dbReference type="AlphaFoldDB" id="A0A0P9AGU9"/>
<evidence type="ECO:0000313" key="3">
    <source>
        <dbReference type="EMBL" id="KPU44668.1"/>
    </source>
</evidence>
<keyword evidence="3" id="KW-0808">Transferase</keyword>
<dbReference type="Pfam" id="PF13181">
    <property type="entry name" value="TPR_8"/>
    <property type="match status" value="1"/>
</dbReference>
<feature type="repeat" description="TPR" evidence="1">
    <location>
        <begin position="566"/>
        <end position="599"/>
    </location>
</feature>
<evidence type="ECO:0000259" key="2">
    <source>
        <dbReference type="Pfam" id="PF00535"/>
    </source>
</evidence>
<dbReference type="Gene3D" id="3.90.550.10">
    <property type="entry name" value="Spore Coat Polysaccharide Biosynthesis Protein SpsA, Chain A"/>
    <property type="match status" value="1"/>
</dbReference>
<dbReference type="PROSITE" id="PS50005">
    <property type="entry name" value="TPR"/>
    <property type="match status" value="1"/>
</dbReference>
<dbReference type="EC" id="2.4.1.-" evidence="3"/>
<dbReference type="SMART" id="SM00028">
    <property type="entry name" value="TPR"/>
    <property type="match status" value="4"/>
</dbReference>
<dbReference type="PANTHER" id="PTHR43630:SF2">
    <property type="entry name" value="GLYCOSYLTRANSFERASE"/>
    <property type="match status" value="1"/>
</dbReference>
<organism evidence="3 4">
    <name type="scientific">Oxobacter pfennigii</name>
    <dbReference type="NCBI Taxonomy" id="36849"/>
    <lineage>
        <taxon>Bacteria</taxon>
        <taxon>Bacillati</taxon>
        <taxon>Bacillota</taxon>
        <taxon>Clostridia</taxon>
        <taxon>Eubacteriales</taxon>
        <taxon>Clostridiaceae</taxon>
        <taxon>Oxobacter</taxon>
    </lineage>
</organism>
<dbReference type="RefSeq" id="WP_054874807.1">
    <property type="nucleotide sequence ID" value="NZ_LKET01000029.1"/>
</dbReference>
<evidence type="ECO:0000313" key="4">
    <source>
        <dbReference type="Proteomes" id="UP000050326"/>
    </source>
</evidence>
<dbReference type="InterPro" id="IPR019734">
    <property type="entry name" value="TPR_rpt"/>
</dbReference>
<dbReference type="OrthoDB" id="9815923at2"/>
<dbReference type="InterPro" id="IPR011990">
    <property type="entry name" value="TPR-like_helical_dom_sf"/>
</dbReference>
<protein>
    <submittedName>
        <fullName evidence="3">SPBc2 prophage-derived glycosyltransferase SunS</fullName>
        <ecNumber evidence="3">2.4.1.-</ecNumber>
    </submittedName>
</protein>
<reference evidence="3 4" key="1">
    <citation type="submission" date="2015-09" db="EMBL/GenBank/DDBJ databases">
        <title>Genome sequence of Oxobacter pfennigii DSM 3222.</title>
        <authorList>
            <person name="Poehlein A."/>
            <person name="Bengelsdorf F.R."/>
            <person name="Schiel-Bengelsdorf B."/>
            <person name="Duerre P."/>
            <person name="Daniel R."/>
        </authorList>
    </citation>
    <scope>NUCLEOTIDE SEQUENCE [LARGE SCALE GENOMIC DNA]</scope>
    <source>
        <strain evidence="3 4">DSM 3222</strain>
    </source>
</reference>
<dbReference type="SUPFAM" id="SSF48452">
    <property type="entry name" value="TPR-like"/>
    <property type="match status" value="2"/>
</dbReference>
<dbReference type="CDD" id="cd02511">
    <property type="entry name" value="Beta4Glucosyltransferase"/>
    <property type="match status" value="1"/>
</dbReference>
<evidence type="ECO:0000256" key="1">
    <source>
        <dbReference type="PROSITE-ProRule" id="PRU00339"/>
    </source>
</evidence>
<keyword evidence="4" id="KW-1185">Reference proteome</keyword>
<gene>
    <name evidence="3" type="primary">sunS_1</name>
    <name evidence="3" type="ORF">OXPF_17540</name>
</gene>
<dbReference type="Pfam" id="PF00535">
    <property type="entry name" value="Glycos_transf_2"/>
    <property type="match status" value="1"/>
</dbReference>